<organism evidence="1 2">
    <name type="scientific">Amphibiibacter pelophylacis</name>
    <dbReference type="NCBI Taxonomy" id="1799477"/>
    <lineage>
        <taxon>Bacteria</taxon>
        <taxon>Pseudomonadati</taxon>
        <taxon>Pseudomonadota</taxon>
        <taxon>Betaproteobacteria</taxon>
        <taxon>Burkholderiales</taxon>
        <taxon>Sphaerotilaceae</taxon>
        <taxon>Amphibiibacter</taxon>
    </lineage>
</organism>
<dbReference type="EMBL" id="JAWDIE010000010">
    <property type="protein sequence ID" value="MEJ7138327.1"/>
    <property type="molecule type" value="Genomic_DNA"/>
</dbReference>
<reference evidence="1" key="1">
    <citation type="submission" date="2023-10" db="EMBL/GenBank/DDBJ databases">
        <title>Amphibacter perezi, gen. nov., sp. nov. a novel taxa of the family Comamonadaceae, class Betaproteobacteria isolated from the skin microbiota of Pelophylax perezi from different populations.</title>
        <authorList>
            <person name="Costa S."/>
            <person name="Proenca D.N."/>
            <person name="Lopes I."/>
            <person name="Morais P.V."/>
        </authorList>
    </citation>
    <scope>NUCLEOTIDE SEQUENCE</scope>
    <source>
        <strain evidence="1">SL12-8</strain>
    </source>
</reference>
<accession>A0ACC6P2G6</accession>
<keyword evidence="2" id="KW-1185">Reference proteome</keyword>
<protein>
    <submittedName>
        <fullName evidence="1">Efflux RND transporter periplasmic adaptor subunit</fullName>
    </submittedName>
</protein>
<evidence type="ECO:0000313" key="1">
    <source>
        <dbReference type="EMBL" id="MEJ7138327.1"/>
    </source>
</evidence>
<name>A0ACC6P2G6_9BURK</name>
<comment type="caution">
    <text evidence="1">The sequence shown here is derived from an EMBL/GenBank/DDBJ whole genome shotgun (WGS) entry which is preliminary data.</text>
</comment>
<evidence type="ECO:0000313" key="2">
    <source>
        <dbReference type="Proteomes" id="UP001364695"/>
    </source>
</evidence>
<proteinExistence type="predicted"/>
<dbReference type="Proteomes" id="UP001364695">
    <property type="component" value="Unassembled WGS sequence"/>
</dbReference>
<sequence length="412" mass="42069">MLSSRFSSRRMWALALPLLLVACGQSAAPGAGPKGAPGGAMPPTEVGVLTVQTQPIALERTLQGRVDAARSAQVRARVTGIVQKRLFAEGSTVKAGQPLFQIDDATYRATLDSAQASLKKAQATRAQAASLVQRYTPLAAAKAISEQDFTTAKTSLAQADADVQSAAAAVRAAKLNVDLARVTAPISGHIGQALVTEGALVSQTEATQLALIQQTNPVYVVLSQSASEVLALRRQAQSGQVMRDGGSTPVTLRLEDGSEYPQKGRLLFSDLNVDATTGQVQIKVEVPNPDGLLMPGMFVQAVLSQARVPSGVLLPQQAVTRNAQGSTVLLVGADGKVASGPVTVEGSQKGQWVISGGLKTGDHVIVEGLQKTAPGATVKPVPWQAPGSPATAPAAAGAGAAGTSGQSGATAS</sequence>
<gene>
    <name evidence="1" type="ORF">RV045_07770</name>
</gene>